<keyword evidence="10" id="KW-1185">Reference proteome</keyword>
<feature type="domain" description="HYDIN/VesB/CFA65-like Ig-like" evidence="8">
    <location>
        <begin position="632"/>
        <end position="720"/>
    </location>
</feature>
<keyword evidence="6" id="KW-0732">Signal</keyword>
<evidence type="ECO:0000259" key="7">
    <source>
        <dbReference type="Pfam" id="PF07705"/>
    </source>
</evidence>
<accession>A0A6I6G2V4</accession>
<feature type="domain" description="CARDB" evidence="7">
    <location>
        <begin position="1440"/>
        <end position="1530"/>
    </location>
</feature>
<dbReference type="InterPro" id="IPR011635">
    <property type="entry name" value="CARDB"/>
</dbReference>
<feature type="domain" description="CARDB" evidence="7">
    <location>
        <begin position="1318"/>
        <end position="1417"/>
    </location>
</feature>
<dbReference type="GO" id="GO:0005737">
    <property type="term" value="C:cytoplasm"/>
    <property type="evidence" value="ECO:0007669"/>
    <property type="project" value="UniProtKB-SubCell"/>
</dbReference>
<dbReference type="Proteomes" id="UP000426027">
    <property type="component" value="Chromosome"/>
</dbReference>
<evidence type="ECO:0000313" key="9">
    <source>
        <dbReference type="EMBL" id="QGW26976.1"/>
    </source>
</evidence>
<evidence type="ECO:0000256" key="2">
    <source>
        <dbReference type="ARBA" id="ARBA00004496"/>
    </source>
</evidence>
<dbReference type="NCBIfam" id="NF012200">
    <property type="entry name" value="choice_anch_D"/>
    <property type="match status" value="2"/>
</dbReference>
<evidence type="ECO:0000256" key="5">
    <source>
        <dbReference type="ARBA" id="ARBA00023273"/>
    </source>
</evidence>
<reference evidence="9 10" key="1">
    <citation type="submission" date="2019-11" db="EMBL/GenBank/DDBJ databases">
        <authorList>
            <person name="Im W.T."/>
        </authorList>
    </citation>
    <scope>NUCLEOTIDE SEQUENCE [LARGE SCALE GENOMIC DNA]</scope>
    <source>
        <strain evidence="9 10">SB-02</strain>
    </source>
</reference>
<evidence type="ECO:0000259" key="8">
    <source>
        <dbReference type="Pfam" id="PF22544"/>
    </source>
</evidence>
<protein>
    <submittedName>
        <fullName evidence="9">Choice-of-anchor D domain-containing protein</fullName>
    </submittedName>
</protein>
<feature type="domain" description="CARDB" evidence="7">
    <location>
        <begin position="1541"/>
        <end position="1645"/>
    </location>
</feature>
<dbReference type="Gene3D" id="2.60.40.10">
    <property type="entry name" value="Immunoglobulins"/>
    <property type="match status" value="7"/>
</dbReference>
<keyword evidence="3" id="KW-0963">Cytoplasm</keyword>
<sequence>MKKCVLLLMMLSCIWRAYAQDPAYPAAPAARPLISAAEYFIDADPGVGSATAIAVSAATDIANLVFAANTTGLSNGVHRLYIRTKAADGQWSITQQSDFLYDFNPVYPGAAPALLNITVAEYYIDTDPGFGNGTAITITPGTNLSNVTTTVNTTGLSNGIHRVYIRVKNSTGHWSLTHVGEFLVDADPAYTSAPVMVPVNGAEYFIDTDPGFGNGTAITLTTGNDVSNIIAGINTTGLSSGVHRVFIRSKNTSGYWSIVQIGEFVVDSDPVYPAAPAAVSNIVAAEYFINTDPGAGNATAIPVTAATDINSLLASINTSTLIPGTYELFLRTKNAAGIWSITNRARFVVEIVSDPLYPDAPAAVQNISAAEYFINTDPGFGNGTPITVSAATQLADINVAVNTNGLLPGTYKLAIRTKSTDGKWSVSNVREFVVEIANDPAYPSAPAASANITAAEYFIDTDPGNGNAIPVTIATAATVPNVNVTVNTSGLSLGKHLFALRTRDAAGIWSIRNIQSFVVGTLTVQPDTVRFGDVPVTTSVSQNISIANNSATTQTINSISVGGAFASTAVAPLTINSGQSITIPVSFTPVAVLPYQNRVTLETTAGQYVVELTGTGLGVINAWTIEPSTGRNYGTIEVNSNSTYNFTLRNTGNVAITLQSVSSSDAAFTPTFTAGTSIAAGATITVPVRFTPTAVETYSSILKIKAATGGPDSVTTTLTGTGYIAATPPVLRFVQAAPYLGTTGVNPPAGQTGTYTYKVVYSSADNNAPAANQPQIGIDLNGDQDFNDAGEGIFSMTKEGSSNDYVTGVVYSYTANYNSYSNTMGYRFFAKDALGNQATTVNSNYIAGPVVTFQLLDLKLFANDISFSKANPAPGESFVVTAKITNNSAFTSSNVPVYFYRDTIVLDSAIIPTVSPYSISTVTKTMSFAVDGFYPIKVWADPNHMLNETNVLNNYAIRPVIVGRPILPGGITVTSTAQLQTCPLRLIISGNAVYFGTSIATNVAGAEVTINTGTGLYITTTDANGNYRLVIENPACGGTLQYTVSVTDFTFTSSLFTGAIAIACPAPNACVPPPSSGGVQASFVATGNPCANTVGNTVQANVTVTYRSRDLSNFWNSQDRIFKDTIKVFLDGVLIDTYFSYEDPIFGATAVPGEVKTIPVNVPLSSAGTHVVTVVHNYVYNEYFQIESPFYRGEMKPISNTTTTSVFVAPNLPDLTIGNFRQTSYRTFAFDDINNNCADAGSHVVRVLDVTGTPQLLQEITVASLLKRSSRNIVYSGPLLSVGTHRIRIVTDTLGTVTEELETNNVFEVTIVVPATDISVTNVEPATTALNPGTQVRFKATLKNTGIAGGAFAVRFTAGGTAIGNDIAVAGIGENTEIVVTSDLFTVTTADKDCPIDINVIADINNAIIESTKANNSKLVKLGSDINPTQKPSEFGSAGNPSRVRVNQSKTFNAYIRNVGNRDISNVPVMFVYNNVKIGEAIIPSIKAGEFFPAVATFTYSFNTVGNAIVRVVTDSANLICEADEANNSSNFYVLVTDVKEDLEVLSQYISPTALNPNPGQQISLVGTVKNVGNRTSAASVLRFYVDNIQLGNDIPFNALLPGQDTTVAASAQYSSLIAGVKIMKIVADPQNVVSEENETNNEATRAMIVGDAPDMAVMGLRPLRFNPSGFKAGDSVLVSLTVQNKGAQPGSAWVRYTILDAGDAVVAIDSVFFSLNNGANMQVSKKLLFEETSGTVIAEIVNCSPVEFDVLNNSATLPFSTIGSASSNLTVNGNLDMRMALPDDVPGWIGGKLLLGDFDLTVNGDILNADTAHFIVTNGTGRLRINNNKSSNVFPVGTSIGSSNFVKISNAGVQDNFNVRVLPYVLRNGTSGDTIINGSVNRTWLIEEQVPGGSNATIEMFWFAPHELSGFDRSQSRTAHYTAGNWQLGTAGIAGTDSVVGRYSKSQAGYSSFSPFTVSNGFGGGLPVTWLSFKASLLNGESHLQWTTASETNNSHFVVEHSRDGQVFTALQQLPAAGNSTVSRTYSYVHQQPTEGANYYRIKQVDSDGSFTYSAVQMLQVQPAALVASIAPNPVAGMLTLRLSKAYSKPLQYTVVSSTGSVLMQGSLAAGSNQLSLQVAHLPQGMYKLVLLAPEERKTLSFLKQ</sequence>
<dbReference type="InterPro" id="IPR013783">
    <property type="entry name" value="Ig-like_fold"/>
</dbReference>
<dbReference type="KEGG" id="fls:GLV81_01645"/>
<feature type="chain" id="PRO_5026071004" evidence="6">
    <location>
        <begin position="20"/>
        <end position="2146"/>
    </location>
</feature>
<evidence type="ECO:0000256" key="1">
    <source>
        <dbReference type="ARBA" id="ARBA00004138"/>
    </source>
</evidence>
<feature type="signal peptide" evidence="6">
    <location>
        <begin position="1"/>
        <end position="19"/>
    </location>
</feature>
<evidence type="ECO:0000256" key="3">
    <source>
        <dbReference type="ARBA" id="ARBA00022490"/>
    </source>
</evidence>
<dbReference type="EMBL" id="CP046566">
    <property type="protein sequence ID" value="QGW26976.1"/>
    <property type="molecule type" value="Genomic_DNA"/>
</dbReference>
<keyword evidence="4" id="KW-0969">Cilium</keyword>
<evidence type="ECO:0000313" key="10">
    <source>
        <dbReference type="Proteomes" id="UP000426027"/>
    </source>
</evidence>
<organism evidence="9 10">
    <name type="scientific">Phnomibacter ginsenosidimutans</name>
    <dbReference type="NCBI Taxonomy" id="2676868"/>
    <lineage>
        <taxon>Bacteria</taxon>
        <taxon>Pseudomonadati</taxon>
        <taxon>Bacteroidota</taxon>
        <taxon>Chitinophagia</taxon>
        <taxon>Chitinophagales</taxon>
        <taxon>Chitinophagaceae</taxon>
        <taxon>Phnomibacter</taxon>
    </lineage>
</organism>
<name>A0A6I6G2V4_9BACT</name>
<proteinExistence type="predicted"/>
<gene>
    <name evidence="9" type="ORF">GLV81_01645</name>
</gene>
<dbReference type="Pfam" id="PF22544">
    <property type="entry name" value="HYDIN_VesB_CFA65-like_Ig"/>
    <property type="match status" value="1"/>
</dbReference>
<feature type="domain" description="CARDB" evidence="7">
    <location>
        <begin position="865"/>
        <end position="956"/>
    </location>
</feature>
<dbReference type="RefSeq" id="WP_157476261.1">
    <property type="nucleotide sequence ID" value="NZ_CP046566.1"/>
</dbReference>
<evidence type="ECO:0000256" key="4">
    <source>
        <dbReference type="ARBA" id="ARBA00023069"/>
    </source>
</evidence>
<evidence type="ECO:0000256" key="6">
    <source>
        <dbReference type="SAM" id="SignalP"/>
    </source>
</evidence>
<dbReference type="InterPro" id="IPR053879">
    <property type="entry name" value="HYDIN_VesB_CFA65-like_Ig"/>
</dbReference>
<comment type="subcellular location">
    <subcellularLocation>
        <location evidence="1">Cell projection</location>
        <location evidence="1">Cilium</location>
    </subcellularLocation>
    <subcellularLocation>
        <location evidence="2">Cytoplasm</location>
    </subcellularLocation>
</comment>
<dbReference type="Pfam" id="PF07705">
    <property type="entry name" value="CARDB"/>
    <property type="match status" value="4"/>
</dbReference>
<keyword evidence="5" id="KW-0966">Cell projection</keyword>